<keyword evidence="2" id="KW-1185">Reference proteome</keyword>
<name>A0ACB9FGY0_ARCLA</name>
<dbReference type="Proteomes" id="UP001055879">
    <property type="component" value="Linkage Group LG01"/>
</dbReference>
<evidence type="ECO:0000313" key="2">
    <source>
        <dbReference type="Proteomes" id="UP001055879"/>
    </source>
</evidence>
<dbReference type="EMBL" id="CM042047">
    <property type="protein sequence ID" value="KAI3770519.1"/>
    <property type="molecule type" value="Genomic_DNA"/>
</dbReference>
<reference evidence="2" key="1">
    <citation type="journal article" date="2022" name="Mol. Ecol. Resour.">
        <title>The genomes of chicory, endive, great burdock and yacon provide insights into Asteraceae palaeo-polyploidization history and plant inulin production.</title>
        <authorList>
            <person name="Fan W."/>
            <person name="Wang S."/>
            <person name="Wang H."/>
            <person name="Wang A."/>
            <person name="Jiang F."/>
            <person name="Liu H."/>
            <person name="Zhao H."/>
            <person name="Xu D."/>
            <person name="Zhang Y."/>
        </authorList>
    </citation>
    <scope>NUCLEOTIDE SEQUENCE [LARGE SCALE GENOMIC DNA]</scope>
    <source>
        <strain evidence="2">cv. Niubang</strain>
    </source>
</reference>
<organism evidence="1 2">
    <name type="scientific">Arctium lappa</name>
    <name type="common">Greater burdock</name>
    <name type="synonym">Lappa major</name>
    <dbReference type="NCBI Taxonomy" id="4217"/>
    <lineage>
        <taxon>Eukaryota</taxon>
        <taxon>Viridiplantae</taxon>
        <taxon>Streptophyta</taxon>
        <taxon>Embryophyta</taxon>
        <taxon>Tracheophyta</taxon>
        <taxon>Spermatophyta</taxon>
        <taxon>Magnoliopsida</taxon>
        <taxon>eudicotyledons</taxon>
        <taxon>Gunneridae</taxon>
        <taxon>Pentapetalae</taxon>
        <taxon>asterids</taxon>
        <taxon>campanulids</taxon>
        <taxon>Asterales</taxon>
        <taxon>Asteraceae</taxon>
        <taxon>Carduoideae</taxon>
        <taxon>Cardueae</taxon>
        <taxon>Arctiinae</taxon>
        <taxon>Arctium</taxon>
    </lineage>
</organism>
<sequence>MELTNFLLSFGFRKSRVDPSLFIHTQNGLLAYLMVYVDDLVLTGNNPSFLDHFVLTLAKRFSIKDLGPLHHFLGIKVISTPTGIFLSQHHHIQDLQIRFHMDGAKEVATPLNSSVTLTSSDWFVSVHPTPYRKLVGVLQYLVFTRLDVSFAVNKLSQFMHSPIENHWQALKRVLRYLKGTIHHGLFLRRGSSMDLKAFSDSDWGGIECGGRSTTAYLLFLGSNIISWRSARQKSVSRSSTEAEYKALANVTSEVSWV</sequence>
<reference evidence="1 2" key="2">
    <citation type="journal article" date="2022" name="Mol. Ecol. Resour.">
        <title>The genomes of chicory, endive, great burdock and yacon provide insights into Asteraceae paleo-polyploidization history and plant inulin production.</title>
        <authorList>
            <person name="Fan W."/>
            <person name="Wang S."/>
            <person name="Wang H."/>
            <person name="Wang A."/>
            <person name="Jiang F."/>
            <person name="Liu H."/>
            <person name="Zhao H."/>
            <person name="Xu D."/>
            <person name="Zhang Y."/>
        </authorList>
    </citation>
    <scope>NUCLEOTIDE SEQUENCE [LARGE SCALE GENOMIC DNA]</scope>
    <source>
        <strain evidence="2">cv. Niubang</strain>
    </source>
</reference>
<comment type="caution">
    <text evidence="1">The sequence shown here is derived from an EMBL/GenBank/DDBJ whole genome shotgun (WGS) entry which is preliminary data.</text>
</comment>
<proteinExistence type="predicted"/>
<gene>
    <name evidence="1" type="ORF">L6452_01655</name>
</gene>
<accession>A0ACB9FGY0</accession>
<protein>
    <submittedName>
        <fullName evidence="1">Uncharacterized protein</fullName>
    </submittedName>
</protein>
<evidence type="ECO:0000313" key="1">
    <source>
        <dbReference type="EMBL" id="KAI3770519.1"/>
    </source>
</evidence>